<dbReference type="AlphaFoldDB" id="A0A199V6T9"/>
<protein>
    <submittedName>
        <fullName evidence="1">Uncharacterized protein</fullName>
    </submittedName>
</protein>
<evidence type="ECO:0000313" key="1">
    <source>
        <dbReference type="EMBL" id="OAY72601.1"/>
    </source>
</evidence>
<dbReference type="Gramene" id="Aco002785.1.mrna1">
    <property type="protein sequence ID" value="Aco002785.1.mrna1"/>
    <property type="gene ID" value="Aco002785.1.path1"/>
</dbReference>
<evidence type="ECO:0000313" key="2">
    <source>
        <dbReference type="Proteomes" id="UP000092600"/>
    </source>
</evidence>
<organism evidence="1 2">
    <name type="scientific">Ananas comosus</name>
    <name type="common">Pineapple</name>
    <name type="synonym">Ananas ananas</name>
    <dbReference type="NCBI Taxonomy" id="4615"/>
    <lineage>
        <taxon>Eukaryota</taxon>
        <taxon>Viridiplantae</taxon>
        <taxon>Streptophyta</taxon>
        <taxon>Embryophyta</taxon>
        <taxon>Tracheophyta</taxon>
        <taxon>Spermatophyta</taxon>
        <taxon>Magnoliopsida</taxon>
        <taxon>Liliopsida</taxon>
        <taxon>Poales</taxon>
        <taxon>Bromeliaceae</taxon>
        <taxon>Bromelioideae</taxon>
        <taxon>Ananas</taxon>
    </lineage>
</organism>
<dbReference type="Proteomes" id="UP000092600">
    <property type="component" value="Unassembled WGS sequence"/>
</dbReference>
<name>A0A199V6T9_ANACO</name>
<comment type="caution">
    <text evidence="1">The sequence shown here is derived from an EMBL/GenBank/DDBJ whole genome shotgun (WGS) entry which is preliminary data.</text>
</comment>
<dbReference type="EMBL" id="LSRQ01003032">
    <property type="protein sequence ID" value="OAY72601.1"/>
    <property type="molecule type" value="Genomic_DNA"/>
</dbReference>
<accession>A0A199V6T9</accession>
<sequence length="127" mass="13908">MLARLITMPSTPTSPLGAVSGGVGWWKGHAHWPGHWVAEFPTQTYADPVLGSEPWSPHRLMQNPSTATSWAVKTSPTPPFLGWALAASSEIWPIVRVLPKEHPSSETWFANTTWAVFGPPLFPALDK</sequence>
<gene>
    <name evidence="1" type="ORF">ACMD2_12361</name>
</gene>
<reference evidence="1 2" key="1">
    <citation type="journal article" date="2016" name="DNA Res.">
        <title>The draft genome of MD-2 pineapple using hybrid error correction of long reads.</title>
        <authorList>
            <person name="Redwan R.M."/>
            <person name="Saidin A."/>
            <person name="Kumar S.V."/>
        </authorList>
    </citation>
    <scope>NUCLEOTIDE SEQUENCE [LARGE SCALE GENOMIC DNA]</scope>
    <source>
        <strain evidence="2">cv. MD2</strain>
        <tissue evidence="1">Leaf</tissue>
    </source>
</reference>
<proteinExistence type="predicted"/>